<dbReference type="GO" id="GO:0007165">
    <property type="term" value="P:signal transduction"/>
    <property type="evidence" value="ECO:0007669"/>
    <property type="project" value="UniProtKB-KW"/>
</dbReference>
<dbReference type="PANTHER" id="PTHR21137:SF44">
    <property type="entry name" value="ODORANT RECEPTOR 13A-RELATED"/>
    <property type="match status" value="1"/>
</dbReference>
<dbReference type="HOGENOM" id="CLU_033399_0_0_1"/>
<dbReference type="FunCoup" id="B4J719">
    <property type="interactions" value="31"/>
</dbReference>
<keyword evidence="6 11" id="KW-1133">Transmembrane helix</keyword>
<dbReference type="OrthoDB" id="8185860at2759"/>
<dbReference type="GO" id="GO:0005886">
    <property type="term" value="C:plasma membrane"/>
    <property type="evidence" value="ECO:0007669"/>
    <property type="project" value="UniProtKB-SubCell"/>
</dbReference>
<keyword evidence="13" id="KW-1185">Reference proteome</keyword>
<evidence type="ECO:0000256" key="11">
    <source>
        <dbReference type="RuleBase" id="RU351113"/>
    </source>
</evidence>
<keyword evidence="2" id="KW-1003">Cell membrane</keyword>
<evidence type="ECO:0000256" key="3">
    <source>
        <dbReference type="ARBA" id="ARBA00022606"/>
    </source>
</evidence>
<feature type="transmembrane region" description="Helical" evidence="11">
    <location>
        <begin position="77"/>
        <end position="95"/>
    </location>
</feature>
<gene>
    <name evidence="12" type="primary">Dgri\GH20697</name>
    <name evidence="12" type="ORF">Dgri_GH20697</name>
</gene>
<protein>
    <recommendedName>
        <fullName evidence="11">Odorant receptor</fullName>
    </recommendedName>
</protein>
<evidence type="ECO:0000256" key="5">
    <source>
        <dbReference type="ARBA" id="ARBA00022725"/>
    </source>
</evidence>
<proteinExistence type="inferred from homology"/>
<comment type="subunit">
    <text evidence="10">Interacts with Orco. Complexes exist early in the endomembrane system in olfactory sensory neurons (OSNs), coupling these complexes to the conserved ciliary trafficking pathway.</text>
</comment>
<dbReference type="Proteomes" id="UP000001070">
    <property type="component" value="Unassembled WGS sequence"/>
</dbReference>
<dbReference type="InterPro" id="IPR004117">
    <property type="entry name" value="7tm6_olfct_rcpt"/>
</dbReference>
<keyword evidence="3 11" id="KW-0716">Sensory transduction</keyword>
<name>B4J719_DROGR</name>
<feature type="transmembrane region" description="Helical" evidence="11">
    <location>
        <begin position="275"/>
        <end position="298"/>
    </location>
</feature>
<comment type="similarity">
    <text evidence="11">Belongs to the insect chemoreceptor superfamily. Heteromeric odorant receptor channel (TC 1.A.69) family.</text>
</comment>
<feature type="transmembrane region" description="Helical" evidence="11">
    <location>
        <begin position="310"/>
        <end position="328"/>
    </location>
</feature>
<evidence type="ECO:0000256" key="1">
    <source>
        <dbReference type="ARBA" id="ARBA00004651"/>
    </source>
</evidence>
<feature type="transmembrane region" description="Helical" evidence="11">
    <location>
        <begin position="132"/>
        <end position="165"/>
    </location>
</feature>
<evidence type="ECO:0000313" key="12">
    <source>
        <dbReference type="EMBL" id="EDW01007.1"/>
    </source>
</evidence>
<dbReference type="GO" id="GO:0005549">
    <property type="term" value="F:odorant binding"/>
    <property type="evidence" value="ECO:0007669"/>
    <property type="project" value="InterPro"/>
</dbReference>
<evidence type="ECO:0000256" key="4">
    <source>
        <dbReference type="ARBA" id="ARBA00022692"/>
    </source>
</evidence>
<evidence type="ECO:0000256" key="7">
    <source>
        <dbReference type="ARBA" id="ARBA00023136"/>
    </source>
</evidence>
<feature type="transmembrane region" description="Helical" evidence="11">
    <location>
        <begin position="41"/>
        <end position="62"/>
    </location>
</feature>
<keyword evidence="7 11" id="KW-0472">Membrane</keyword>
<sequence>MSNGKPDELRTYDDFIYVPNFIFKSMGYDFLNTPKPRWQKLMLNIYGILCVTSHWYMVYYMILRTIEWETLAGNADAIMRFAIIYLCIINAYVKFSLFMHHRRHLQELNHKLRALYPKEGKKRKEYRVNESYWPFIALYAIYVYYFVGIVVVVGPIIQGILMYLYQRFTSDSEVIFLYLSTFPIKLFEVTSPMTYVLSQCIEFTFSHSSMNLKLGIEIWMIFFSGQLCMHFAHLGRKLASYNPSRQNHYEDCEFLARLIRKHEQLLSLYKELNKIFGLMLAYNVFSTATILCCVAYYIILQGLTREGFGFLLYFFSDSVNFYMVCYYGQRLIDLSENIALAAYIHNWYNGSPTYQKYVLMIIQRAQRPAELSAKGVIIISRESFKNMMSITYRFLAVVRRVLEK</sequence>
<evidence type="ECO:0000256" key="2">
    <source>
        <dbReference type="ARBA" id="ARBA00022475"/>
    </source>
</evidence>
<dbReference type="AlphaFoldDB" id="B4J719"/>
<comment type="subcellular location">
    <subcellularLocation>
        <location evidence="1 11">Cell membrane</location>
        <topology evidence="1 11">Multi-pass membrane protein</topology>
    </subcellularLocation>
</comment>
<dbReference type="Pfam" id="PF02949">
    <property type="entry name" value="7tm_6"/>
    <property type="match status" value="1"/>
</dbReference>
<keyword evidence="4 11" id="KW-0812">Transmembrane</keyword>
<evidence type="ECO:0000313" key="13">
    <source>
        <dbReference type="Proteomes" id="UP000001070"/>
    </source>
</evidence>
<evidence type="ECO:0000256" key="6">
    <source>
        <dbReference type="ARBA" id="ARBA00022989"/>
    </source>
</evidence>
<dbReference type="InParanoid" id="B4J719"/>
<dbReference type="OMA" id="EREDCEF"/>
<dbReference type="eggNOG" id="ENOG502SR0T">
    <property type="taxonomic scope" value="Eukaryota"/>
</dbReference>
<evidence type="ECO:0000256" key="9">
    <source>
        <dbReference type="ARBA" id="ARBA00023224"/>
    </source>
</evidence>
<keyword evidence="8 11" id="KW-0675">Receptor</keyword>
<dbReference type="PANTHER" id="PTHR21137">
    <property type="entry name" value="ODORANT RECEPTOR"/>
    <property type="match status" value="1"/>
</dbReference>
<comment type="caution">
    <text evidence="11">Lacks conserved residue(s) required for the propagation of feature annotation.</text>
</comment>
<dbReference type="PhylomeDB" id="B4J719"/>
<evidence type="ECO:0000256" key="8">
    <source>
        <dbReference type="ARBA" id="ARBA00023170"/>
    </source>
</evidence>
<evidence type="ECO:0000256" key="10">
    <source>
        <dbReference type="ARBA" id="ARBA00038679"/>
    </source>
</evidence>
<keyword evidence="9 11" id="KW-0807">Transducer</keyword>
<reference evidence="12 13" key="1">
    <citation type="journal article" date="2007" name="Nature">
        <title>Evolution of genes and genomes on the Drosophila phylogeny.</title>
        <authorList>
            <consortium name="Drosophila 12 Genomes Consortium"/>
            <person name="Clark A.G."/>
            <person name="Eisen M.B."/>
            <person name="Smith D.R."/>
            <person name="Bergman C.M."/>
            <person name="Oliver B."/>
            <person name="Markow T.A."/>
            <person name="Kaufman T.C."/>
            <person name="Kellis M."/>
            <person name="Gelbart W."/>
            <person name="Iyer V.N."/>
            <person name="Pollard D.A."/>
            <person name="Sackton T.B."/>
            <person name="Larracuente A.M."/>
            <person name="Singh N.D."/>
            <person name="Abad J.P."/>
            <person name="Abt D.N."/>
            <person name="Adryan B."/>
            <person name="Aguade M."/>
            <person name="Akashi H."/>
            <person name="Anderson W.W."/>
            <person name="Aquadro C.F."/>
            <person name="Ardell D.H."/>
            <person name="Arguello R."/>
            <person name="Artieri C.G."/>
            <person name="Barbash D.A."/>
            <person name="Barker D."/>
            <person name="Barsanti P."/>
            <person name="Batterham P."/>
            <person name="Batzoglou S."/>
            <person name="Begun D."/>
            <person name="Bhutkar A."/>
            <person name="Blanco E."/>
            <person name="Bosak S.A."/>
            <person name="Bradley R.K."/>
            <person name="Brand A.D."/>
            <person name="Brent M.R."/>
            <person name="Brooks A.N."/>
            <person name="Brown R.H."/>
            <person name="Butlin R.K."/>
            <person name="Caggese C."/>
            <person name="Calvi B.R."/>
            <person name="Bernardo de Carvalho A."/>
            <person name="Caspi A."/>
            <person name="Castrezana S."/>
            <person name="Celniker S.E."/>
            <person name="Chang J.L."/>
            <person name="Chapple C."/>
            <person name="Chatterji S."/>
            <person name="Chinwalla A."/>
            <person name="Civetta A."/>
            <person name="Clifton S.W."/>
            <person name="Comeron J.M."/>
            <person name="Costello J.C."/>
            <person name="Coyne J.A."/>
            <person name="Daub J."/>
            <person name="David R.G."/>
            <person name="Delcher A.L."/>
            <person name="Delehaunty K."/>
            <person name="Do C.B."/>
            <person name="Ebling H."/>
            <person name="Edwards K."/>
            <person name="Eickbush T."/>
            <person name="Evans J.D."/>
            <person name="Filipski A."/>
            <person name="Findeiss S."/>
            <person name="Freyhult E."/>
            <person name="Fulton L."/>
            <person name="Fulton R."/>
            <person name="Garcia A.C."/>
            <person name="Gardiner A."/>
            <person name="Garfield D.A."/>
            <person name="Garvin B.E."/>
            <person name="Gibson G."/>
            <person name="Gilbert D."/>
            <person name="Gnerre S."/>
            <person name="Godfrey J."/>
            <person name="Good R."/>
            <person name="Gotea V."/>
            <person name="Gravely B."/>
            <person name="Greenberg A.J."/>
            <person name="Griffiths-Jones S."/>
            <person name="Gross S."/>
            <person name="Guigo R."/>
            <person name="Gustafson E.A."/>
            <person name="Haerty W."/>
            <person name="Hahn M.W."/>
            <person name="Halligan D.L."/>
            <person name="Halpern A.L."/>
            <person name="Halter G.M."/>
            <person name="Han M.V."/>
            <person name="Heger A."/>
            <person name="Hillier L."/>
            <person name="Hinrichs A.S."/>
            <person name="Holmes I."/>
            <person name="Hoskins R.A."/>
            <person name="Hubisz M.J."/>
            <person name="Hultmark D."/>
            <person name="Huntley M.A."/>
            <person name="Jaffe D.B."/>
            <person name="Jagadeeshan S."/>
            <person name="Jeck W.R."/>
            <person name="Johnson J."/>
            <person name="Jones C.D."/>
            <person name="Jordan W.C."/>
            <person name="Karpen G.H."/>
            <person name="Kataoka E."/>
            <person name="Keightley P.D."/>
            <person name="Kheradpour P."/>
            <person name="Kirkness E.F."/>
            <person name="Koerich L.B."/>
            <person name="Kristiansen K."/>
            <person name="Kudrna D."/>
            <person name="Kulathinal R.J."/>
            <person name="Kumar S."/>
            <person name="Kwok R."/>
            <person name="Lander E."/>
            <person name="Langley C.H."/>
            <person name="Lapoint R."/>
            <person name="Lazzaro B.P."/>
            <person name="Lee S.J."/>
            <person name="Levesque L."/>
            <person name="Li R."/>
            <person name="Lin C.F."/>
            <person name="Lin M.F."/>
            <person name="Lindblad-Toh K."/>
            <person name="Llopart A."/>
            <person name="Long M."/>
            <person name="Low L."/>
            <person name="Lozovsky E."/>
            <person name="Lu J."/>
            <person name="Luo M."/>
            <person name="Machado C.A."/>
            <person name="Makalowski W."/>
            <person name="Marzo M."/>
            <person name="Matsuda M."/>
            <person name="Matzkin L."/>
            <person name="McAllister B."/>
            <person name="McBride C.S."/>
            <person name="McKernan B."/>
            <person name="McKernan K."/>
            <person name="Mendez-Lago M."/>
            <person name="Minx P."/>
            <person name="Mollenhauer M.U."/>
            <person name="Montooth K."/>
            <person name="Mount S.M."/>
            <person name="Mu X."/>
            <person name="Myers E."/>
            <person name="Negre B."/>
            <person name="Newfeld S."/>
            <person name="Nielsen R."/>
            <person name="Noor M.A."/>
            <person name="O'Grady P."/>
            <person name="Pachter L."/>
            <person name="Papaceit M."/>
            <person name="Parisi M.J."/>
            <person name="Parisi M."/>
            <person name="Parts L."/>
            <person name="Pedersen J.S."/>
            <person name="Pesole G."/>
            <person name="Phillippy A.M."/>
            <person name="Ponting C.P."/>
            <person name="Pop M."/>
            <person name="Porcelli D."/>
            <person name="Powell J.R."/>
            <person name="Prohaska S."/>
            <person name="Pruitt K."/>
            <person name="Puig M."/>
            <person name="Quesneville H."/>
            <person name="Ram K.R."/>
            <person name="Rand D."/>
            <person name="Rasmussen M.D."/>
            <person name="Reed L.K."/>
            <person name="Reenan R."/>
            <person name="Reily A."/>
            <person name="Remington K.A."/>
            <person name="Rieger T.T."/>
            <person name="Ritchie M.G."/>
            <person name="Robin C."/>
            <person name="Rogers Y.H."/>
            <person name="Rohde C."/>
            <person name="Rozas J."/>
            <person name="Rubenfield M.J."/>
            <person name="Ruiz A."/>
            <person name="Russo S."/>
            <person name="Salzberg S.L."/>
            <person name="Sanchez-Gracia A."/>
            <person name="Saranga D.J."/>
            <person name="Sato H."/>
            <person name="Schaeffer S.W."/>
            <person name="Schatz M.C."/>
            <person name="Schlenke T."/>
            <person name="Schwartz R."/>
            <person name="Segarra C."/>
            <person name="Singh R.S."/>
            <person name="Sirot L."/>
            <person name="Sirota M."/>
            <person name="Sisneros N.B."/>
            <person name="Smith C.D."/>
            <person name="Smith T.F."/>
            <person name="Spieth J."/>
            <person name="Stage D.E."/>
            <person name="Stark A."/>
            <person name="Stephan W."/>
            <person name="Strausberg R.L."/>
            <person name="Strempel S."/>
            <person name="Sturgill D."/>
            <person name="Sutton G."/>
            <person name="Sutton G.G."/>
            <person name="Tao W."/>
            <person name="Teichmann S."/>
            <person name="Tobari Y.N."/>
            <person name="Tomimura Y."/>
            <person name="Tsolas J.M."/>
            <person name="Valente V.L."/>
            <person name="Venter E."/>
            <person name="Venter J.C."/>
            <person name="Vicario S."/>
            <person name="Vieira F.G."/>
            <person name="Vilella A.J."/>
            <person name="Villasante A."/>
            <person name="Walenz B."/>
            <person name="Wang J."/>
            <person name="Wasserman M."/>
            <person name="Watts T."/>
            <person name="Wilson D."/>
            <person name="Wilson R.K."/>
            <person name="Wing R.A."/>
            <person name="Wolfner M.F."/>
            <person name="Wong A."/>
            <person name="Wong G.K."/>
            <person name="Wu C.I."/>
            <person name="Wu G."/>
            <person name="Yamamoto D."/>
            <person name="Yang H.P."/>
            <person name="Yang S.P."/>
            <person name="Yorke J.A."/>
            <person name="Yoshida K."/>
            <person name="Zdobnov E."/>
            <person name="Zhang P."/>
            <person name="Zhang Y."/>
            <person name="Zimin A.V."/>
            <person name="Baldwin J."/>
            <person name="Abdouelleil A."/>
            <person name="Abdulkadir J."/>
            <person name="Abebe A."/>
            <person name="Abera B."/>
            <person name="Abreu J."/>
            <person name="Acer S.C."/>
            <person name="Aftuck L."/>
            <person name="Alexander A."/>
            <person name="An P."/>
            <person name="Anderson E."/>
            <person name="Anderson S."/>
            <person name="Arachi H."/>
            <person name="Azer M."/>
            <person name="Bachantsang P."/>
            <person name="Barry A."/>
            <person name="Bayul T."/>
            <person name="Berlin A."/>
            <person name="Bessette D."/>
            <person name="Bloom T."/>
            <person name="Blye J."/>
            <person name="Boguslavskiy L."/>
            <person name="Bonnet C."/>
            <person name="Boukhgalter B."/>
            <person name="Bourzgui I."/>
            <person name="Brown A."/>
            <person name="Cahill P."/>
            <person name="Channer S."/>
            <person name="Cheshatsang Y."/>
            <person name="Chuda L."/>
            <person name="Citroen M."/>
            <person name="Collymore A."/>
            <person name="Cooke P."/>
            <person name="Costello M."/>
            <person name="D'Aco K."/>
            <person name="Daza R."/>
            <person name="De Haan G."/>
            <person name="DeGray S."/>
            <person name="DeMaso C."/>
            <person name="Dhargay N."/>
            <person name="Dooley K."/>
            <person name="Dooley E."/>
            <person name="Doricent M."/>
            <person name="Dorje P."/>
            <person name="Dorjee K."/>
            <person name="Dupes A."/>
            <person name="Elong R."/>
            <person name="Falk J."/>
            <person name="Farina A."/>
            <person name="Faro S."/>
            <person name="Ferguson D."/>
            <person name="Fisher S."/>
            <person name="Foley C.D."/>
            <person name="Franke A."/>
            <person name="Friedrich D."/>
            <person name="Gadbois L."/>
            <person name="Gearin G."/>
            <person name="Gearin C.R."/>
            <person name="Giannoukos G."/>
            <person name="Goode T."/>
            <person name="Graham J."/>
            <person name="Grandbois E."/>
            <person name="Grewal S."/>
            <person name="Gyaltsen K."/>
            <person name="Hafez N."/>
            <person name="Hagos B."/>
            <person name="Hall J."/>
            <person name="Henson C."/>
            <person name="Hollinger A."/>
            <person name="Honan T."/>
            <person name="Huard M.D."/>
            <person name="Hughes L."/>
            <person name="Hurhula B."/>
            <person name="Husby M.E."/>
            <person name="Kamat A."/>
            <person name="Kanga B."/>
            <person name="Kashin S."/>
            <person name="Khazanovich D."/>
            <person name="Kisner P."/>
            <person name="Lance K."/>
            <person name="Lara M."/>
            <person name="Lee W."/>
            <person name="Lennon N."/>
            <person name="Letendre F."/>
            <person name="LeVine R."/>
            <person name="Lipovsky A."/>
            <person name="Liu X."/>
            <person name="Liu J."/>
            <person name="Liu S."/>
            <person name="Lokyitsang T."/>
            <person name="Lokyitsang Y."/>
            <person name="Lubonja R."/>
            <person name="Lui A."/>
            <person name="MacDonald P."/>
            <person name="Magnisalis V."/>
            <person name="Maru K."/>
            <person name="Matthews C."/>
            <person name="McCusker W."/>
            <person name="McDonough S."/>
            <person name="Mehta T."/>
            <person name="Meldrim J."/>
            <person name="Meneus L."/>
            <person name="Mihai O."/>
            <person name="Mihalev A."/>
            <person name="Mihova T."/>
            <person name="Mittelman R."/>
            <person name="Mlenga V."/>
            <person name="Montmayeur A."/>
            <person name="Mulrain L."/>
            <person name="Navidi A."/>
            <person name="Naylor J."/>
            <person name="Negash T."/>
            <person name="Nguyen T."/>
            <person name="Nguyen N."/>
            <person name="Nicol R."/>
            <person name="Norbu C."/>
            <person name="Norbu N."/>
            <person name="Novod N."/>
            <person name="O'Neill B."/>
            <person name="Osman S."/>
            <person name="Markiewicz E."/>
            <person name="Oyono O.L."/>
            <person name="Patti C."/>
            <person name="Phunkhang P."/>
            <person name="Pierre F."/>
            <person name="Priest M."/>
            <person name="Raghuraman S."/>
            <person name="Rege F."/>
            <person name="Reyes R."/>
            <person name="Rise C."/>
            <person name="Rogov P."/>
            <person name="Ross K."/>
            <person name="Ryan E."/>
            <person name="Settipalli S."/>
            <person name="Shea T."/>
            <person name="Sherpa N."/>
            <person name="Shi L."/>
            <person name="Shih D."/>
            <person name="Sparrow T."/>
            <person name="Spaulding J."/>
            <person name="Stalker J."/>
            <person name="Stange-Thomann N."/>
            <person name="Stavropoulos S."/>
            <person name="Stone C."/>
            <person name="Strader C."/>
            <person name="Tesfaye S."/>
            <person name="Thomson T."/>
            <person name="Thoulutsang Y."/>
            <person name="Thoulutsang D."/>
            <person name="Topham K."/>
            <person name="Topping I."/>
            <person name="Tsamla T."/>
            <person name="Vassiliev H."/>
            <person name="Vo A."/>
            <person name="Wangchuk T."/>
            <person name="Wangdi T."/>
            <person name="Weiand M."/>
            <person name="Wilkinson J."/>
            <person name="Wilson A."/>
            <person name="Yadav S."/>
            <person name="Young G."/>
            <person name="Yu Q."/>
            <person name="Zembek L."/>
            <person name="Zhong D."/>
            <person name="Zimmer A."/>
            <person name="Zwirko Z."/>
            <person name="Jaffe D.B."/>
            <person name="Alvarez P."/>
            <person name="Brockman W."/>
            <person name="Butler J."/>
            <person name="Chin C."/>
            <person name="Gnerre S."/>
            <person name="Grabherr M."/>
            <person name="Kleber M."/>
            <person name="Mauceli E."/>
            <person name="MacCallum I."/>
        </authorList>
    </citation>
    <scope>NUCLEOTIDE SEQUENCE [LARGE SCALE GENOMIC DNA]</scope>
    <source>
        <strain evidence="13">Tucson 15287-2541.00</strain>
    </source>
</reference>
<organism evidence="13">
    <name type="scientific">Drosophila grimshawi</name>
    <name type="common">Hawaiian fruit fly</name>
    <name type="synonym">Idiomyia grimshawi</name>
    <dbReference type="NCBI Taxonomy" id="7222"/>
    <lineage>
        <taxon>Eukaryota</taxon>
        <taxon>Metazoa</taxon>
        <taxon>Ecdysozoa</taxon>
        <taxon>Arthropoda</taxon>
        <taxon>Hexapoda</taxon>
        <taxon>Insecta</taxon>
        <taxon>Pterygota</taxon>
        <taxon>Neoptera</taxon>
        <taxon>Endopterygota</taxon>
        <taxon>Diptera</taxon>
        <taxon>Brachycera</taxon>
        <taxon>Muscomorpha</taxon>
        <taxon>Ephydroidea</taxon>
        <taxon>Drosophilidae</taxon>
        <taxon>Drosophila</taxon>
        <taxon>Hawaiian Drosophila</taxon>
    </lineage>
</organism>
<dbReference type="GO" id="GO:0004984">
    <property type="term" value="F:olfactory receptor activity"/>
    <property type="evidence" value="ECO:0007669"/>
    <property type="project" value="InterPro"/>
</dbReference>
<dbReference type="EMBL" id="CH916367">
    <property type="protein sequence ID" value="EDW01007.1"/>
    <property type="molecule type" value="Genomic_DNA"/>
</dbReference>
<accession>B4J719</accession>
<keyword evidence="5 11" id="KW-0552">Olfaction</keyword>